<dbReference type="Gene3D" id="3.40.50.1860">
    <property type="match status" value="1"/>
</dbReference>
<dbReference type="AlphaFoldDB" id="A0A1C4DTH0"/>
<organism evidence="3 4">
    <name type="scientific">Gilliamella bombicola</name>
    <dbReference type="NCBI Taxonomy" id="1798182"/>
    <lineage>
        <taxon>Bacteria</taxon>
        <taxon>Pseudomonadati</taxon>
        <taxon>Pseudomonadota</taxon>
        <taxon>Gammaproteobacteria</taxon>
        <taxon>Orbales</taxon>
        <taxon>Orbaceae</taxon>
        <taxon>Gilliamella</taxon>
    </lineage>
</organism>
<dbReference type="EMBL" id="FMAQ01000023">
    <property type="protein sequence ID" value="SCC34696.1"/>
    <property type="molecule type" value="Genomic_DNA"/>
</dbReference>
<dbReference type="InterPro" id="IPR004380">
    <property type="entry name" value="Asp_race"/>
</dbReference>
<name>A0A1C4DTH0_9GAMM</name>
<dbReference type="InterPro" id="IPR015942">
    <property type="entry name" value="Asp/Glu/hydantoin_racemase"/>
</dbReference>
<dbReference type="PANTHER" id="PTHR21198">
    <property type="entry name" value="GLUTAMATE RACEMASE"/>
    <property type="match status" value="1"/>
</dbReference>
<keyword evidence="2" id="KW-0413">Isomerase</keyword>
<sequence length="144" mass="15978">MHKVADQIQKAINIPIIHIADVTAKHLLAQNIKSVALLGTKYTMEQDFYKSKLIDKNLNVLIPESQDRNIINQIIYDELCKGIIQPDSKQAYLNIVDKLVKNGAEGVILGCTEIGLLISQSDRNIPFFDTALIHAQEAALLAIS</sequence>
<accession>A0A1C4DTH0</accession>
<keyword evidence="4" id="KW-1185">Reference proteome</keyword>
<protein>
    <submittedName>
        <fullName evidence="3">Aspartate racemase</fullName>
    </submittedName>
</protein>
<dbReference type="NCBIfam" id="TIGR00035">
    <property type="entry name" value="asp_race"/>
    <property type="match status" value="1"/>
</dbReference>
<dbReference type="STRING" id="1798182.GA0061081_1238"/>
<dbReference type="Proteomes" id="UP000199670">
    <property type="component" value="Unassembled WGS sequence"/>
</dbReference>
<proteinExistence type="inferred from homology"/>
<evidence type="ECO:0000256" key="2">
    <source>
        <dbReference type="ARBA" id="ARBA00023235"/>
    </source>
</evidence>
<dbReference type="GO" id="GO:0047661">
    <property type="term" value="F:amino-acid racemase activity"/>
    <property type="evidence" value="ECO:0007669"/>
    <property type="project" value="InterPro"/>
</dbReference>
<comment type="similarity">
    <text evidence="1">Belongs to the aspartate/glutamate racemases family.</text>
</comment>
<dbReference type="Pfam" id="PF01177">
    <property type="entry name" value="Asp_Glu_race"/>
    <property type="match status" value="1"/>
</dbReference>
<evidence type="ECO:0000313" key="3">
    <source>
        <dbReference type="EMBL" id="SCC34696.1"/>
    </source>
</evidence>
<evidence type="ECO:0000256" key="1">
    <source>
        <dbReference type="ARBA" id="ARBA00007847"/>
    </source>
</evidence>
<evidence type="ECO:0000313" key="4">
    <source>
        <dbReference type="Proteomes" id="UP000199670"/>
    </source>
</evidence>
<reference evidence="4" key="1">
    <citation type="submission" date="2016-08" db="EMBL/GenBank/DDBJ databases">
        <authorList>
            <person name="Varghese N."/>
            <person name="Submissions Spin"/>
        </authorList>
    </citation>
    <scope>NUCLEOTIDE SEQUENCE [LARGE SCALE GENOMIC DNA]</scope>
    <source>
        <strain evidence="4">R-53248</strain>
    </source>
</reference>
<gene>
    <name evidence="3" type="ORF">GA0061081_1238</name>
</gene>
<dbReference type="SUPFAM" id="SSF53681">
    <property type="entry name" value="Aspartate/glutamate racemase"/>
    <property type="match status" value="1"/>
</dbReference>
<dbReference type="InterPro" id="IPR001920">
    <property type="entry name" value="Asp/Glu_race"/>
</dbReference>
<dbReference type="PANTHER" id="PTHR21198:SF7">
    <property type="entry name" value="ASPARTATE-GLUTAMATE RACEMASE FAMILY"/>
    <property type="match status" value="1"/>
</dbReference>